<organism evidence="3 4">
    <name type="scientific">Magallana gigas</name>
    <name type="common">Pacific oyster</name>
    <name type="synonym">Crassostrea gigas</name>
    <dbReference type="NCBI Taxonomy" id="29159"/>
    <lineage>
        <taxon>Eukaryota</taxon>
        <taxon>Metazoa</taxon>
        <taxon>Spiralia</taxon>
        <taxon>Lophotrochozoa</taxon>
        <taxon>Mollusca</taxon>
        <taxon>Bivalvia</taxon>
        <taxon>Autobranchia</taxon>
        <taxon>Pteriomorphia</taxon>
        <taxon>Ostreida</taxon>
        <taxon>Ostreoidea</taxon>
        <taxon>Ostreidae</taxon>
        <taxon>Magallana</taxon>
    </lineage>
</organism>
<proteinExistence type="predicted"/>
<evidence type="ECO:0000313" key="4">
    <source>
        <dbReference type="Proteomes" id="UP000005408"/>
    </source>
</evidence>
<dbReference type="Proteomes" id="UP000005408">
    <property type="component" value="Unassembled WGS sequence"/>
</dbReference>
<keyword evidence="2" id="KW-0472">Membrane</keyword>
<keyword evidence="2" id="KW-1133">Transmembrane helix</keyword>
<protein>
    <submittedName>
        <fullName evidence="3">Uncharacterized protein</fullName>
    </submittedName>
</protein>
<dbReference type="EnsemblMetazoa" id="G27701.1">
    <property type="protein sequence ID" value="G27701.1:cds"/>
    <property type="gene ID" value="G27701"/>
</dbReference>
<reference evidence="3" key="1">
    <citation type="submission" date="2022-08" db="UniProtKB">
        <authorList>
            <consortium name="EnsemblMetazoa"/>
        </authorList>
    </citation>
    <scope>IDENTIFICATION</scope>
    <source>
        <strain evidence="3">05x7-T-G4-1.051#20</strain>
    </source>
</reference>
<accession>A0A8W8LF34</accession>
<dbReference type="EnsemblMetazoa" id="G27701.6">
    <property type="protein sequence ID" value="G27701.6:cds"/>
    <property type="gene ID" value="G27701"/>
</dbReference>
<dbReference type="EnsemblMetazoa" id="G27701.5">
    <property type="protein sequence ID" value="G27701.5:cds"/>
    <property type="gene ID" value="G27701"/>
</dbReference>
<dbReference type="EnsemblMetazoa" id="G27701.9">
    <property type="protein sequence ID" value="G27701.9:cds"/>
    <property type="gene ID" value="G27701"/>
</dbReference>
<feature type="region of interest" description="Disordered" evidence="1">
    <location>
        <begin position="208"/>
        <end position="247"/>
    </location>
</feature>
<dbReference type="EnsemblMetazoa" id="G27701.7">
    <property type="protein sequence ID" value="G27701.7:cds"/>
    <property type="gene ID" value="G27701"/>
</dbReference>
<name>A0A8W8LF34_MAGGI</name>
<feature type="transmembrane region" description="Helical" evidence="2">
    <location>
        <begin position="21"/>
        <end position="41"/>
    </location>
</feature>
<evidence type="ECO:0000256" key="2">
    <source>
        <dbReference type="SAM" id="Phobius"/>
    </source>
</evidence>
<evidence type="ECO:0000256" key="1">
    <source>
        <dbReference type="SAM" id="MobiDB-lite"/>
    </source>
</evidence>
<dbReference type="EnsemblMetazoa" id="G27701.4">
    <property type="protein sequence ID" value="G27701.4:cds"/>
    <property type="gene ID" value="G27701"/>
</dbReference>
<sequence length="259" mass="28620">MQEYLVILQEKTILMMDQSTLYLWLFLVLMVATTSANNFTFEANETKRFVYGHDGMQMYCTVCATGMYDKESNPECIKNNNLQMPGGGQTPMCKESATGGVIPGCGPLPMSDGLFWKTKSGRQVQTNSTVYEVYTPQCRNGELNRDTANVRCWETLRWDVDPADFRCTDIPFCSTICIIGICAGVGALVLAALITLIVYAVYRSRRKTPVPTEEPDDAPLKESKYTVSNTSGGQKPETKGDSKGDFVQMTVAKQESASA</sequence>
<dbReference type="AlphaFoldDB" id="A0A8W8LF34"/>
<dbReference type="EnsemblMetazoa" id="G27701.3">
    <property type="protein sequence ID" value="G27701.3:cds"/>
    <property type="gene ID" value="G27701"/>
</dbReference>
<dbReference type="EnsemblMetazoa" id="G27701.2">
    <property type="protein sequence ID" value="G27701.2:cds"/>
    <property type="gene ID" value="G27701"/>
</dbReference>
<evidence type="ECO:0000313" key="3">
    <source>
        <dbReference type="EnsemblMetazoa" id="G27701.1:cds"/>
    </source>
</evidence>
<keyword evidence="4" id="KW-1185">Reference proteome</keyword>
<keyword evidence="2" id="KW-0812">Transmembrane</keyword>
<feature type="transmembrane region" description="Helical" evidence="2">
    <location>
        <begin position="178"/>
        <end position="202"/>
    </location>
</feature>